<feature type="binding site" evidence="7">
    <location>
        <position position="144"/>
    </location>
    <ligand>
        <name>S-adenosyl-L-methionine</name>
        <dbReference type="ChEBI" id="CHEBI:59789"/>
    </ligand>
</feature>
<dbReference type="PANTHER" id="PTHR23417:SF14">
    <property type="entry name" value="PENTACOTRIPEPTIDE-REPEAT REGION OF PRORP DOMAIN-CONTAINING PROTEIN"/>
    <property type="match status" value="1"/>
</dbReference>
<feature type="binding site" evidence="7">
    <location>
        <begin position="219"/>
        <end position="222"/>
    </location>
    <ligand>
        <name>substrate</name>
    </ligand>
</feature>
<keyword evidence="4 7" id="KW-0808">Transferase</keyword>
<keyword evidence="6 7" id="KW-0819">tRNA processing</keyword>
<comment type="catalytic activity">
    <reaction evidence="1 7">
        <text>guanosine(46) in tRNA + S-adenosyl-L-methionine = N(7)-methylguanosine(46) in tRNA + S-adenosyl-L-homocysteine</text>
        <dbReference type="Rhea" id="RHEA:42708"/>
        <dbReference type="Rhea" id="RHEA-COMP:10188"/>
        <dbReference type="Rhea" id="RHEA-COMP:10189"/>
        <dbReference type="ChEBI" id="CHEBI:57856"/>
        <dbReference type="ChEBI" id="CHEBI:59789"/>
        <dbReference type="ChEBI" id="CHEBI:74269"/>
        <dbReference type="ChEBI" id="CHEBI:74480"/>
        <dbReference type="EC" id="2.1.1.33"/>
    </reaction>
</comment>
<dbReference type="HAMAP" id="MF_01057">
    <property type="entry name" value="tRNA_methyltr_TrmB"/>
    <property type="match status" value="1"/>
</dbReference>
<dbReference type="UniPathway" id="UPA00989"/>
<dbReference type="GO" id="GO:0008176">
    <property type="term" value="F:tRNA (guanine(46)-N7)-methyltransferase activity"/>
    <property type="evidence" value="ECO:0007669"/>
    <property type="project" value="UniProtKB-UniRule"/>
</dbReference>
<dbReference type="Proteomes" id="UP000515823">
    <property type="component" value="Chromosome"/>
</dbReference>
<evidence type="ECO:0000313" key="9">
    <source>
        <dbReference type="Proteomes" id="UP000515823"/>
    </source>
</evidence>
<evidence type="ECO:0000256" key="4">
    <source>
        <dbReference type="ARBA" id="ARBA00022679"/>
    </source>
</evidence>
<evidence type="ECO:0000256" key="5">
    <source>
        <dbReference type="ARBA" id="ARBA00022691"/>
    </source>
</evidence>
<dbReference type="RefSeq" id="WP_249300837.1">
    <property type="nucleotide sequence ID" value="NZ_CP060634.1"/>
</dbReference>
<feature type="binding site" evidence="7">
    <location>
        <position position="180"/>
    </location>
    <ligand>
        <name>substrate</name>
    </ligand>
</feature>
<dbReference type="PANTHER" id="PTHR23417">
    <property type="entry name" value="3-DEOXY-D-MANNO-OCTULOSONIC-ACID TRANSFERASE/TRNA GUANINE-N 7 - -METHYLTRANSFERASE"/>
    <property type="match status" value="1"/>
</dbReference>
<dbReference type="PROSITE" id="PS51625">
    <property type="entry name" value="SAM_MT_TRMB"/>
    <property type="match status" value="1"/>
</dbReference>
<dbReference type="InterPro" id="IPR003358">
    <property type="entry name" value="tRNA_(Gua-N-7)_MeTrfase_Trmb"/>
</dbReference>
<evidence type="ECO:0000256" key="3">
    <source>
        <dbReference type="ARBA" id="ARBA00022603"/>
    </source>
</evidence>
<keyword evidence="3 7" id="KW-0489">Methyltransferase</keyword>
<comment type="similarity">
    <text evidence="7">Belongs to the class I-like SAM-binding methyltransferase superfamily. TrmB family.</text>
</comment>
<dbReference type="NCBIfam" id="NF001080">
    <property type="entry name" value="PRK00121.2-2"/>
    <property type="match status" value="1"/>
</dbReference>
<dbReference type="SUPFAM" id="SSF53335">
    <property type="entry name" value="S-adenosyl-L-methionine-dependent methyltransferases"/>
    <property type="match status" value="1"/>
</dbReference>
<comment type="caution">
    <text evidence="7">Lacks conserved residue(s) required for the propagation of feature annotation.</text>
</comment>
<gene>
    <name evidence="7 8" type="primary">trmB</name>
    <name evidence="8" type="ORF">H9Q78_08105</name>
</gene>
<accession>A0A7G9G0X1</accession>
<dbReference type="AlphaFoldDB" id="A0A7G9G0X1"/>
<evidence type="ECO:0000256" key="2">
    <source>
        <dbReference type="ARBA" id="ARBA00003015"/>
    </source>
</evidence>
<evidence type="ECO:0000256" key="7">
    <source>
        <dbReference type="HAMAP-Rule" id="MF_01057"/>
    </source>
</evidence>
<comment type="function">
    <text evidence="2 7">Catalyzes the formation of N(7)-methylguanine at position 46 (m7G46) in tRNA.</text>
</comment>
<feature type="binding site" evidence="7">
    <location>
        <position position="43"/>
    </location>
    <ligand>
        <name>S-adenosyl-L-methionine</name>
        <dbReference type="ChEBI" id="CHEBI:59789"/>
    </ligand>
</feature>
<dbReference type="NCBIfam" id="TIGR00091">
    <property type="entry name" value="tRNA (guanosine(46)-N7)-methyltransferase TrmB"/>
    <property type="match status" value="1"/>
</dbReference>
<protein>
    <recommendedName>
        <fullName evidence="7">tRNA (guanine-N(7)-)-methyltransferase</fullName>
        <ecNumber evidence="7">2.1.1.33</ecNumber>
    </recommendedName>
    <alternativeName>
        <fullName evidence="7">tRNA (guanine(46)-N(7))-methyltransferase</fullName>
    </alternativeName>
    <alternativeName>
        <fullName evidence="7">tRNA(m7G46)-methyltransferase</fullName>
    </alternativeName>
</protein>
<evidence type="ECO:0000313" key="8">
    <source>
        <dbReference type="EMBL" id="QNM04453.1"/>
    </source>
</evidence>
<dbReference type="EC" id="2.1.1.33" evidence="7"/>
<evidence type="ECO:0000256" key="6">
    <source>
        <dbReference type="ARBA" id="ARBA00022694"/>
    </source>
</evidence>
<dbReference type="InterPro" id="IPR029063">
    <property type="entry name" value="SAM-dependent_MTases_sf"/>
</dbReference>
<evidence type="ECO:0000256" key="1">
    <source>
        <dbReference type="ARBA" id="ARBA00000142"/>
    </source>
</evidence>
<dbReference type="Gene3D" id="3.40.50.150">
    <property type="entry name" value="Vaccinia Virus protein VP39"/>
    <property type="match status" value="1"/>
</dbReference>
<dbReference type="Pfam" id="PF02390">
    <property type="entry name" value="Methyltransf_4"/>
    <property type="match status" value="1"/>
</dbReference>
<dbReference type="EMBL" id="CP060634">
    <property type="protein sequence ID" value="QNM04453.1"/>
    <property type="molecule type" value="Genomic_DNA"/>
</dbReference>
<keyword evidence="5 7" id="KW-0949">S-adenosyl-L-methionine</keyword>
<organism evidence="8 9">
    <name type="scientific">Qiania dongpingensis</name>
    <dbReference type="NCBI Taxonomy" id="2763669"/>
    <lineage>
        <taxon>Bacteria</taxon>
        <taxon>Bacillati</taxon>
        <taxon>Bacillota</taxon>
        <taxon>Clostridia</taxon>
        <taxon>Lachnospirales</taxon>
        <taxon>Lachnospiraceae</taxon>
        <taxon>Qiania</taxon>
    </lineage>
</organism>
<feature type="binding site" evidence="7">
    <location>
        <position position="148"/>
    </location>
    <ligand>
        <name>substrate</name>
    </ligand>
</feature>
<dbReference type="InterPro" id="IPR055361">
    <property type="entry name" value="tRNA_methyltr_TrmB_bact"/>
</dbReference>
<comment type="pathway">
    <text evidence="7">tRNA modification; N(7)-methylguanine-tRNA biosynthesis.</text>
</comment>
<name>A0A7G9G0X1_9FIRM</name>
<reference evidence="8 9" key="1">
    <citation type="submission" date="2020-08" db="EMBL/GenBank/DDBJ databases">
        <authorList>
            <person name="Liu C."/>
            <person name="Sun Q."/>
        </authorList>
    </citation>
    <scope>NUCLEOTIDE SEQUENCE [LARGE SCALE GENOMIC DNA]</scope>
    <source>
        <strain evidence="8 9">NSJ-38</strain>
    </source>
</reference>
<dbReference type="KEGG" id="qdo:H9Q78_08105"/>
<sequence length="242" mass="27301">MRLRNVKGARDVLTENPYVVNDPERNKGSWGAVFGNQNPIYIEIGMGKGRFLLKQAELHPEINFVGIEMYASVLVRAVQKAVGSSLEDGVSAVSRGGLTEETQNAGMGSAEKIANLRFLNVQAEYLENIFSPEEVSHIYLNFSDPWPKARHAKRRLTSPAFLSRYEKILKENGCVEFKTDNRELFEFSLESVEESGWRLLINTFDLHKDAKLSAGNVMTEYEQKFSEKGHPICKLVAQRKSS</sequence>
<keyword evidence="9" id="KW-1185">Reference proteome</keyword>
<feature type="binding site" evidence="7">
    <location>
        <position position="68"/>
    </location>
    <ligand>
        <name>S-adenosyl-L-methionine</name>
        <dbReference type="ChEBI" id="CHEBI:59789"/>
    </ligand>
</feature>
<dbReference type="GO" id="GO:0043527">
    <property type="term" value="C:tRNA methyltransferase complex"/>
    <property type="evidence" value="ECO:0007669"/>
    <property type="project" value="TreeGrafter"/>
</dbReference>
<proteinExistence type="inferred from homology"/>